<dbReference type="Pfam" id="PF00335">
    <property type="entry name" value="Tetraspanin"/>
    <property type="match status" value="1"/>
</dbReference>
<evidence type="ECO:0000313" key="7">
    <source>
        <dbReference type="Proteomes" id="UP001374579"/>
    </source>
</evidence>
<dbReference type="Gene3D" id="1.10.1450.10">
    <property type="entry name" value="Tetraspanin"/>
    <property type="match status" value="1"/>
</dbReference>
<evidence type="ECO:0000256" key="3">
    <source>
        <dbReference type="ARBA" id="ARBA00022989"/>
    </source>
</evidence>
<dbReference type="Proteomes" id="UP001374579">
    <property type="component" value="Unassembled WGS sequence"/>
</dbReference>
<evidence type="ECO:0000256" key="1">
    <source>
        <dbReference type="ARBA" id="ARBA00004141"/>
    </source>
</evidence>
<keyword evidence="7" id="KW-1185">Reference proteome</keyword>
<keyword evidence="2 5" id="KW-0812">Transmembrane</keyword>
<gene>
    <name evidence="6" type="ORF">V1264_003293</name>
</gene>
<organism evidence="6 7">
    <name type="scientific">Littorina saxatilis</name>
    <dbReference type="NCBI Taxonomy" id="31220"/>
    <lineage>
        <taxon>Eukaryota</taxon>
        <taxon>Metazoa</taxon>
        <taxon>Spiralia</taxon>
        <taxon>Lophotrochozoa</taxon>
        <taxon>Mollusca</taxon>
        <taxon>Gastropoda</taxon>
        <taxon>Caenogastropoda</taxon>
        <taxon>Littorinimorpha</taxon>
        <taxon>Littorinoidea</taxon>
        <taxon>Littorinidae</taxon>
        <taxon>Littorina</taxon>
    </lineage>
</organism>
<feature type="transmembrane region" description="Helical" evidence="5">
    <location>
        <begin position="107"/>
        <end position="127"/>
    </location>
</feature>
<dbReference type="InterPro" id="IPR018499">
    <property type="entry name" value="Tetraspanin/Peripherin"/>
</dbReference>
<feature type="transmembrane region" description="Helical" evidence="5">
    <location>
        <begin position="21"/>
        <end position="40"/>
    </location>
</feature>
<evidence type="ECO:0000256" key="2">
    <source>
        <dbReference type="ARBA" id="ARBA00022692"/>
    </source>
</evidence>
<name>A0AAN9B5K6_9CAEN</name>
<accession>A0AAN9B5K6</accession>
<keyword evidence="4 5" id="KW-0472">Membrane</keyword>
<dbReference type="SUPFAM" id="SSF48652">
    <property type="entry name" value="Tetraspanin"/>
    <property type="match status" value="1"/>
</dbReference>
<comment type="subcellular location">
    <subcellularLocation>
        <location evidence="1">Membrane</location>
        <topology evidence="1">Multi-pass membrane protein</topology>
    </subcellularLocation>
</comment>
<reference evidence="6 7" key="1">
    <citation type="submission" date="2024-02" db="EMBL/GenBank/DDBJ databases">
        <title>Chromosome-scale genome assembly of the rough periwinkle Littorina saxatilis.</title>
        <authorList>
            <person name="De Jode A."/>
            <person name="Faria R."/>
            <person name="Formenti G."/>
            <person name="Sims Y."/>
            <person name="Smith T.P."/>
            <person name="Tracey A."/>
            <person name="Wood J.M.D."/>
            <person name="Zagrodzka Z.B."/>
            <person name="Johannesson K."/>
            <person name="Butlin R.K."/>
            <person name="Leder E.H."/>
        </authorList>
    </citation>
    <scope>NUCLEOTIDE SEQUENCE [LARGE SCALE GENOMIC DNA]</scope>
    <source>
        <strain evidence="6">Snail1</strain>
        <tissue evidence="6">Muscle</tissue>
    </source>
</reference>
<keyword evidence="3 5" id="KW-1133">Transmembrane helix</keyword>
<dbReference type="PANTHER" id="PTHR19282:SF544">
    <property type="entry name" value="TETRASPANIN"/>
    <property type="match status" value="1"/>
</dbReference>
<evidence type="ECO:0008006" key="8">
    <source>
        <dbReference type="Google" id="ProtNLM"/>
    </source>
</evidence>
<comment type="caution">
    <text evidence="6">The sequence shown here is derived from an EMBL/GenBank/DDBJ whole genome shotgun (WGS) entry which is preliminary data.</text>
</comment>
<dbReference type="PANTHER" id="PTHR19282">
    <property type="entry name" value="TETRASPANIN"/>
    <property type="match status" value="1"/>
</dbReference>
<dbReference type="EMBL" id="JBAMIC010000012">
    <property type="protein sequence ID" value="KAK7099104.1"/>
    <property type="molecule type" value="Genomic_DNA"/>
</dbReference>
<sequence>MRQRKSRKETKQNYTYNILRVFIFFASLAFCGLGFARLTYAGEWLATVMSEEVLLTDPQKDKEIVEDFAYDMYVQPVAGAVLGCFELTLSFLTCCASCCEFRKLLRIVGTIFFVFSIIMVIFVMLAFKKLEKVAEIEETVGNVMLRNLNHLYNQVKEDTLVSRFTFELNGLQVLLGCCGLFGYHDYENATLWKSGVGMNLTVPETCCKVNRYDFLLGGEINFENGNCTQNPNSTNAVVDRGCAKAIFDDKRWKLLIGTIVLSSISLFFQLETIAFFVCQIQVLHHEKQDVSSELRAITAMVLKEVEANALEIQLRETGDNYMS</sequence>
<dbReference type="GO" id="GO:0005886">
    <property type="term" value="C:plasma membrane"/>
    <property type="evidence" value="ECO:0007669"/>
    <property type="project" value="TreeGrafter"/>
</dbReference>
<evidence type="ECO:0000313" key="6">
    <source>
        <dbReference type="EMBL" id="KAK7099104.1"/>
    </source>
</evidence>
<protein>
    <recommendedName>
        <fullName evidence="8">Tetraspanin</fullName>
    </recommendedName>
</protein>
<dbReference type="InterPro" id="IPR008952">
    <property type="entry name" value="Tetraspanin_EC2_sf"/>
</dbReference>
<evidence type="ECO:0000256" key="5">
    <source>
        <dbReference type="SAM" id="Phobius"/>
    </source>
</evidence>
<proteinExistence type="predicted"/>
<evidence type="ECO:0000256" key="4">
    <source>
        <dbReference type="ARBA" id="ARBA00023136"/>
    </source>
</evidence>
<dbReference type="AlphaFoldDB" id="A0AAN9B5K6"/>